<gene>
    <name evidence="1" type="ORF">TrST_g3201</name>
</gene>
<organism evidence="1 2">
    <name type="scientific">Triparma strigata</name>
    <dbReference type="NCBI Taxonomy" id="1606541"/>
    <lineage>
        <taxon>Eukaryota</taxon>
        <taxon>Sar</taxon>
        <taxon>Stramenopiles</taxon>
        <taxon>Ochrophyta</taxon>
        <taxon>Bolidophyceae</taxon>
        <taxon>Parmales</taxon>
        <taxon>Triparmaceae</taxon>
        <taxon>Triparma</taxon>
    </lineage>
</organism>
<dbReference type="EMBL" id="BRXY01000129">
    <property type="protein sequence ID" value="GMH68992.1"/>
    <property type="molecule type" value="Genomic_DNA"/>
</dbReference>
<name>A0A9W7AGK3_9STRA</name>
<sequence length="175" mass="19576">MSFCALRRRFPSLSPRLFSAPSLQPRHLQFLSTSPSPTASPFQQVPPRIKKNKVKRPRRRFKPLKPACDISPSAVEYLSELCKVGPEGSRGIMVKFTHSTGGQPRMVFSLSFINKNEIEKQEELGGGEIVDIPGSDKILYVHSTAFLKVLGSNVEMQNEELVFLDKEGFKIDPSS</sequence>
<keyword evidence="2" id="KW-1185">Reference proteome</keyword>
<evidence type="ECO:0000313" key="2">
    <source>
        <dbReference type="Proteomes" id="UP001165085"/>
    </source>
</evidence>
<protein>
    <submittedName>
        <fullName evidence="1">Uncharacterized protein</fullName>
    </submittedName>
</protein>
<proteinExistence type="predicted"/>
<dbReference type="AlphaFoldDB" id="A0A9W7AGK3"/>
<reference evidence="2" key="1">
    <citation type="journal article" date="2023" name="Commun. Biol.">
        <title>Genome analysis of Parmales, the sister group of diatoms, reveals the evolutionary specialization of diatoms from phago-mixotrophs to photoautotrophs.</title>
        <authorList>
            <person name="Ban H."/>
            <person name="Sato S."/>
            <person name="Yoshikawa S."/>
            <person name="Yamada K."/>
            <person name="Nakamura Y."/>
            <person name="Ichinomiya M."/>
            <person name="Sato N."/>
            <person name="Blanc-Mathieu R."/>
            <person name="Endo H."/>
            <person name="Kuwata A."/>
            <person name="Ogata H."/>
        </authorList>
    </citation>
    <scope>NUCLEOTIDE SEQUENCE [LARGE SCALE GENOMIC DNA]</scope>
    <source>
        <strain evidence="2">NIES 3701</strain>
    </source>
</reference>
<evidence type="ECO:0000313" key="1">
    <source>
        <dbReference type="EMBL" id="GMH68992.1"/>
    </source>
</evidence>
<accession>A0A9W7AGK3</accession>
<comment type="caution">
    <text evidence="1">The sequence shown here is derived from an EMBL/GenBank/DDBJ whole genome shotgun (WGS) entry which is preliminary data.</text>
</comment>
<dbReference type="OrthoDB" id="43752at2759"/>
<dbReference type="Proteomes" id="UP001165085">
    <property type="component" value="Unassembled WGS sequence"/>
</dbReference>